<name>A0ABV3PW49_9HYPH</name>
<protein>
    <submittedName>
        <fullName evidence="2">DUF6065 family protein</fullName>
    </submittedName>
</protein>
<dbReference type="Pfam" id="PF19541">
    <property type="entry name" value="DUF6065"/>
    <property type="match status" value="1"/>
</dbReference>
<comment type="caution">
    <text evidence="2">The sequence shown here is derived from an EMBL/GenBank/DDBJ whole genome shotgun (WGS) entry which is preliminary data.</text>
</comment>
<dbReference type="RefSeq" id="WP_367626486.1">
    <property type="nucleotide sequence ID" value="NZ_JBFNQD010000019.1"/>
</dbReference>
<evidence type="ECO:0000256" key="1">
    <source>
        <dbReference type="SAM" id="MobiDB-lite"/>
    </source>
</evidence>
<evidence type="ECO:0000313" key="3">
    <source>
        <dbReference type="Proteomes" id="UP001555786"/>
    </source>
</evidence>
<feature type="compositionally biased region" description="Basic residues" evidence="1">
    <location>
        <begin position="334"/>
        <end position="351"/>
    </location>
</feature>
<organism evidence="2 3">
    <name type="scientific">Labrys neptuniae</name>
    <dbReference type="NCBI Taxonomy" id="376174"/>
    <lineage>
        <taxon>Bacteria</taxon>
        <taxon>Pseudomonadati</taxon>
        <taxon>Pseudomonadota</taxon>
        <taxon>Alphaproteobacteria</taxon>
        <taxon>Hyphomicrobiales</taxon>
        <taxon>Xanthobacteraceae</taxon>
        <taxon>Labrys</taxon>
    </lineage>
</organism>
<feature type="region of interest" description="Disordered" evidence="1">
    <location>
        <begin position="228"/>
        <end position="264"/>
    </location>
</feature>
<dbReference type="Proteomes" id="UP001555786">
    <property type="component" value="Unassembled WGS sequence"/>
</dbReference>
<dbReference type="InterPro" id="IPR045709">
    <property type="entry name" value="DUF6065"/>
</dbReference>
<gene>
    <name evidence="2" type="ORF">ABXS05_30460</name>
</gene>
<reference evidence="2 3" key="1">
    <citation type="submission" date="2024-07" db="EMBL/GenBank/DDBJ databases">
        <title>Description of Labrys sedimenti sp. nov., isolated from a diclofenac-degrading enrichment culture.</title>
        <authorList>
            <person name="Tancsics A."/>
            <person name="Csepanyi A."/>
        </authorList>
    </citation>
    <scope>NUCLEOTIDE SEQUENCE [LARGE SCALE GENOMIC DNA]</scope>
    <source>
        <strain evidence="2 3">LMG 23578</strain>
    </source>
</reference>
<evidence type="ECO:0000313" key="2">
    <source>
        <dbReference type="EMBL" id="MEW9309907.1"/>
    </source>
</evidence>
<accession>A0ABV3PW49</accession>
<dbReference type="EMBL" id="JBFNQD010000019">
    <property type="protein sequence ID" value="MEW9309907.1"/>
    <property type="molecule type" value="Genomic_DNA"/>
</dbReference>
<keyword evidence="3" id="KW-1185">Reference proteome</keyword>
<feature type="region of interest" description="Disordered" evidence="1">
    <location>
        <begin position="292"/>
        <end position="351"/>
    </location>
</feature>
<proteinExistence type="predicted"/>
<sequence>MSDLAISAPQLECFSVTASPPRLVPGSAERDWMDFTNQRFAYRCTPLTMANTTGWELLNPTGFWATWTGLNGKDDVILRPDDPKAPMHHVSLGFGHGIITFHPGYLFRTAPGWMTWARGAPNRLKHGIQALDGLVETSWLPFTFTMNWKFTEPGTVYFAKDEPFCFITLVPSLPIESVQPVTRPLADEPQLEREYKLWLSERTKFNIGLAQGDPITLEQKWQKNYLVGKSPSGRTVADPDHRTKRSLKPPISADQPDQRTASAVPNQLATAFQSDRPAPAVVMRQAFPSFQTAYGETPPEPPQPPSVDNLLSARPEQPAKPQPNAKQPSGTTTKRSKAGKLPPSRKKPTKT</sequence>